<dbReference type="Proteomes" id="UP001304461">
    <property type="component" value="Unassembled WGS sequence"/>
</dbReference>
<dbReference type="Pfam" id="PF11320">
    <property type="entry name" value="DUF3122"/>
    <property type="match status" value="1"/>
</dbReference>
<accession>A0ABU5RU21</accession>
<proteinExistence type="predicted"/>
<protein>
    <submittedName>
        <fullName evidence="2">DUF3122 domain-containing protein</fullName>
    </submittedName>
</protein>
<sequence length="168" mass="18134">MSLPCRRPSLLRRSVLALLPWLLVLLMGAPPALAAQSWSLNDGAGHRLNARVFEQPFPEYPSGLRLRLNALETGTRLDHQEELVLSDSLGQEWSLPNRSEELVEKGRGPIPAGSAQFDLDALMPRPSEALPLHLTVASSEGGLGFDLTPDEAMALHAMGSVPRGGDQA</sequence>
<feature type="signal peptide" evidence="1">
    <location>
        <begin position="1"/>
        <end position="34"/>
    </location>
</feature>
<keyword evidence="1" id="KW-0732">Signal</keyword>
<keyword evidence="3" id="KW-1185">Reference proteome</keyword>
<reference evidence="2 3" key="1">
    <citation type="submission" date="2023-12" db="EMBL/GenBank/DDBJ databases">
        <title>Baltic Sea Cyanobacteria.</title>
        <authorList>
            <person name="Delbaje E."/>
            <person name="Fewer D.P."/>
            <person name="Shishido T.K."/>
        </authorList>
    </citation>
    <scope>NUCLEOTIDE SEQUENCE [LARGE SCALE GENOMIC DNA]</scope>
    <source>
        <strain evidence="2 3">UHCC 0139</strain>
    </source>
</reference>
<dbReference type="InterPro" id="IPR021469">
    <property type="entry name" value="DUF3122"/>
</dbReference>
<dbReference type="RefSeq" id="WP_323305291.1">
    <property type="nucleotide sequence ID" value="NZ_JAYGHX010000004.1"/>
</dbReference>
<evidence type="ECO:0000313" key="2">
    <source>
        <dbReference type="EMBL" id="MEA5391249.1"/>
    </source>
</evidence>
<gene>
    <name evidence="2" type="ORF">VB738_08230</name>
</gene>
<name>A0ABU5RU21_9CYAN</name>
<comment type="caution">
    <text evidence="2">The sequence shown here is derived from an EMBL/GenBank/DDBJ whole genome shotgun (WGS) entry which is preliminary data.</text>
</comment>
<feature type="chain" id="PRO_5045804912" evidence="1">
    <location>
        <begin position="35"/>
        <end position="168"/>
    </location>
</feature>
<evidence type="ECO:0000313" key="3">
    <source>
        <dbReference type="Proteomes" id="UP001304461"/>
    </source>
</evidence>
<organism evidence="2 3">
    <name type="scientific">Cyanobium gracile UHCC 0139</name>
    <dbReference type="NCBI Taxonomy" id="3110308"/>
    <lineage>
        <taxon>Bacteria</taxon>
        <taxon>Bacillati</taxon>
        <taxon>Cyanobacteriota</taxon>
        <taxon>Cyanophyceae</taxon>
        <taxon>Synechococcales</taxon>
        <taxon>Prochlorococcaceae</taxon>
        <taxon>Cyanobium</taxon>
    </lineage>
</organism>
<evidence type="ECO:0000256" key="1">
    <source>
        <dbReference type="SAM" id="SignalP"/>
    </source>
</evidence>
<dbReference type="EMBL" id="JAYGHX010000004">
    <property type="protein sequence ID" value="MEA5391249.1"/>
    <property type="molecule type" value="Genomic_DNA"/>
</dbReference>